<proteinExistence type="inferred from homology"/>
<comment type="caution">
    <text evidence="4">The sequence shown here is derived from an EMBL/GenBank/DDBJ whole genome shotgun (WGS) entry which is preliminary data.</text>
</comment>
<feature type="region of interest" description="Disordered" evidence="3">
    <location>
        <begin position="251"/>
        <end position="325"/>
    </location>
</feature>
<feature type="region of interest" description="Disordered" evidence="3">
    <location>
        <begin position="128"/>
        <end position="151"/>
    </location>
</feature>
<sequence>MAVTNFHYITRMNSGFKVYILEGQPHLRSEDRYRHVTSERMRMIPAHPIKRKHSSERGLTLEERRERVLSKHAAAVRRSSVNSVPESPSPSSTSTWSPAPSPAHSPTSSPLALPAYAAPVLEEPLALIKKPRRESGADTAQERPRAGPAPTCQIQMRPSVITCVSSATRPSRGALQHCTHTTVVSGRSCDRVEEHFQRSLGANYHKAASPLSINAKATSQLSINAKATSPLSISGSVDDHFAKALGDKWHQIKGSSSSSSTPPSPSSSSSPPSSPLFLPPQRCVTHTSPTHTPRAPPRPDARPSAHTSRAPPRPDARPPTLWIIK</sequence>
<feature type="compositionally biased region" description="Low complexity" evidence="3">
    <location>
        <begin position="255"/>
        <end position="271"/>
    </location>
</feature>
<dbReference type="InterPro" id="IPR006627">
    <property type="entry name" value="TDU_repeat"/>
</dbReference>
<accession>A0ABD1K0K4</accession>
<evidence type="ECO:0000313" key="5">
    <source>
        <dbReference type="Proteomes" id="UP001591681"/>
    </source>
</evidence>
<feature type="compositionally biased region" description="Basic and acidic residues" evidence="3">
    <location>
        <begin position="55"/>
        <end position="69"/>
    </location>
</feature>
<comment type="similarity">
    <text evidence="2">Belongs to the vestigial family.</text>
</comment>
<dbReference type="PANTHER" id="PTHR17604">
    <property type="entry name" value="TRANSCRIPTION COFACTOR VESTIGIAL-LIKE PROTEIN 4"/>
    <property type="match status" value="1"/>
</dbReference>
<evidence type="ECO:0000256" key="2">
    <source>
        <dbReference type="ARBA" id="ARBA00025784"/>
    </source>
</evidence>
<dbReference type="Proteomes" id="UP001591681">
    <property type="component" value="Unassembled WGS sequence"/>
</dbReference>
<organism evidence="4 5">
    <name type="scientific">Coilia grayii</name>
    <name type="common">Gray's grenadier anchovy</name>
    <dbReference type="NCBI Taxonomy" id="363190"/>
    <lineage>
        <taxon>Eukaryota</taxon>
        <taxon>Metazoa</taxon>
        <taxon>Chordata</taxon>
        <taxon>Craniata</taxon>
        <taxon>Vertebrata</taxon>
        <taxon>Euteleostomi</taxon>
        <taxon>Actinopterygii</taxon>
        <taxon>Neopterygii</taxon>
        <taxon>Teleostei</taxon>
        <taxon>Clupei</taxon>
        <taxon>Clupeiformes</taxon>
        <taxon>Clupeoidei</taxon>
        <taxon>Engraulidae</taxon>
        <taxon>Coilinae</taxon>
        <taxon>Coilia</taxon>
    </lineage>
</organism>
<evidence type="ECO:0008006" key="6">
    <source>
        <dbReference type="Google" id="ProtNLM"/>
    </source>
</evidence>
<reference evidence="4 5" key="1">
    <citation type="submission" date="2024-09" db="EMBL/GenBank/DDBJ databases">
        <title>A chromosome-level genome assembly of Gray's grenadier anchovy, Coilia grayii.</title>
        <authorList>
            <person name="Fu Z."/>
        </authorList>
    </citation>
    <scope>NUCLEOTIDE SEQUENCE [LARGE SCALE GENOMIC DNA]</scope>
    <source>
        <strain evidence="4">G4</strain>
        <tissue evidence="4">Muscle</tissue>
    </source>
</reference>
<dbReference type="AlphaFoldDB" id="A0ABD1K0K4"/>
<dbReference type="SMART" id="SM00711">
    <property type="entry name" value="TDU"/>
    <property type="match status" value="2"/>
</dbReference>
<comment type="function">
    <text evidence="1">May act as a specific coactivator for the mammalian TEFs.</text>
</comment>
<keyword evidence="5" id="KW-1185">Reference proteome</keyword>
<dbReference type="EMBL" id="JBHFQA010000010">
    <property type="protein sequence ID" value="KAL2092666.1"/>
    <property type="molecule type" value="Genomic_DNA"/>
</dbReference>
<evidence type="ECO:0000256" key="1">
    <source>
        <dbReference type="ARBA" id="ARBA00002229"/>
    </source>
</evidence>
<gene>
    <name evidence="4" type="ORF">ACEWY4_012464</name>
</gene>
<evidence type="ECO:0000256" key="3">
    <source>
        <dbReference type="SAM" id="MobiDB-lite"/>
    </source>
</evidence>
<feature type="region of interest" description="Disordered" evidence="3">
    <location>
        <begin position="45"/>
        <end position="110"/>
    </location>
</feature>
<name>A0ABD1K0K4_9TELE</name>
<dbReference type="InterPro" id="IPR028184">
    <property type="entry name" value="VGLL4"/>
</dbReference>
<dbReference type="Pfam" id="PF15245">
    <property type="entry name" value="VGLL4"/>
    <property type="match status" value="1"/>
</dbReference>
<feature type="compositionally biased region" description="Low complexity" evidence="3">
    <location>
        <begin position="79"/>
        <end position="110"/>
    </location>
</feature>
<evidence type="ECO:0000313" key="4">
    <source>
        <dbReference type="EMBL" id="KAL2092666.1"/>
    </source>
</evidence>
<feature type="compositionally biased region" description="Basic and acidic residues" evidence="3">
    <location>
        <begin position="133"/>
        <end position="145"/>
    </location>
</feature>
<dbReference type="PANTHER" id="PTHR17604:SF4">
    <property type="entry name" value="VESTIGIAL-LIKE 4 LIKE"/>
    <property type="match status" value="1"/>
</dbReference>
<protein>
    <recommendedName>
        <fullName evidence="6">Transcription cofactor vestigial-like protein 4</fullName>
    </recommendedName>
</protein>